<evidence type="ECO:0000313" key="5">
    <source>
        <dbReference type="Proteomes" id="UP000031670"/>
    </source>
</evidence>
<dbReference type="GO" id="GO:0015562">
    <property type="term" value="F:efflux transmembrane transporter activity"/>
    <property type="evidence" value="ECO:0007669"/>
    <property type="project" value="TreeGrafter"/>
</dbReference>
<protein>
    <submittedName>
        <fullName evidence="4">Membrane fusion protein</fullName>
    </submittedName>
</protein>
<comment type="caution">
    <text evidence="4">The sequence shown here is derived from an EMBL/GenBank/DDBJ whole genome shotgun (WGS) entry which is preliminary data.</text>
</comment>
<proteinExistence type="inferred from homology"/>
<evidence type="ECO:0000256" key="2">
    <source>
        <dbReference type="SAM" id="Coils"/>
    </source>
</evidence>
<dbReference type="EMBL" id="BBSA01000001">
    <property type="protein sequence ID" value="GAM60246.1"/>
    <property type="molecule type" value="Genomic_DNA"/>
</dbReference>
<sequence>MKNSNLAKQKLRITTMALAVSLLLTGCESETPTSVAEPVVRPVLVEVVSDEAVADLSFNGVIQSASRADLSFRTSGRIVEMLAQEGDTLEKGQLIAKLDSKDAETALTSARNELNNARSEFQRAKVMFEQRKMMSKSEFEEFTLRFNLAQNKFAEASRRFEDTNLKAPFAGVVSRTFVDNHVLVQSNEIIAAMHDLNDLEVVIYVPDSLMTGDGDGSKISAQSTIAPYQTFNLELKKYETEPDPVTGTYAVTFAVDATKESRLLPGMNVHVFSDDTRPGNKAIQVPLTAVTPDNLGNQYVWVVDEQNILHKREVVTGSLSGERVQIEANLKQGEKVVVSGTQNLKQGIEVRPELVEVQ</sequence>
<dbReference type="PANTHER" id="PTHR30469">
    <property type="entry name" value="MULTIDRUG RESISTANCE PROTEIN MDTA"/>
    <property type="match status" value="1"/>
</dbReference>
<dbReference type="NCBIfam" id="TIGR01730">
    <property type="entry name" value="RND_mfp"/>
    <property type="match status" value="1"/>
</dbReference>
<evidence type="ECO:0000259" key="3">
    <source>
        <dbReference type="Pfam" id="PF25967"/>
    </source>
</evidence>
<dbReference type="Proteomes" id="UP000031670">
    <property type="component" value="Unassembled WGS sequence"/>
</dbReference>
<evidence type="ECO:0000313" key="4">
    <source>
        <dbReference type="EMBL" id="GAM60246.1"/>
    </source>
</evidence>
<dbReference type="PROSITE" id="PS51257">
    <property type="entry name" value="PROKAR_LIPOPROTEIN"/>
    <property type="match status" value="1"/>
</dbReference>
<dbReference type="Pfam" id="PF25967">
    <property type="entry name" value="RND-MFP_C"/>
    <property type="match status" value="1"/>
</dbReference>
<keyword evidence="2" id="KW-0175">Coiled coil</keyword>
<organism evidence="4 5">
    <name type="scientific">Vibrio ishigakensis</name>
    <dbReference type="NCBI Taxonomy" id="1481914"/>
    <lineage>
        <taxon>Bacteria</taxon>
        <taxon>Pseudomonadati</taxon>
        <taxon>Pseudomonadota</taxon>
        <taxon>Gammaproteobacteria</taxon>
        <taxon>Vibrionales</taxon>
        <taxon>Vibrionaceae</taxon>
        <taxon>Vibrio</taxon>
    </lineage>
</organism>
<dbReference type="Gene3D" id="2.40.420.20">
    <property type="match status" value="1"/>
</dbReference>
<comment type="similarity">
    <text evidence="1">Belongs to the membrane fusion protein (MFP) (TC 8.A.1) family.</text>
</comment>
<feature type="domain" description="Multidrug resistance protein MdtA-like C-terminal permuted SH3" evidence="3">
    <location>
        <begin position="282"/>
        <end position="342"/>
    </location>
</feature>
<dbReference type="PANTHER" id="PTHR30469:SF20">
    <property type="entry name" value="EFFLUX RND TRANSPORTER PERIPLASMIC ADAPTOR SUBUNIT"/>
    <property type="match status" value="1"/>
</dbReference>
<dbReference type="Gene3D" id="2.40.30.170">
    <property type="match status" value="1"/>
</dbReference>
<accession>A0A0B8P1Z7</accession>
<dbReference type="SUPFAM" id="SSF111369">
    <property type="entry name" value="HlyD-like secretion proteins"/>
    <property type="match status" value="1"/>
</dbReference>
<dbReference type="GO" id="GO:1990281">
    <property type="term" value="C:efflux pump complex"/>
    <property type="evidence" value="ECO:0007669"/>
    <property type="project" value="TreeGrafter"/>
</dbReference>
<feature type="coiled-coil region" evidence="2">
    <location>
        <begin position="100"/>
        <end position="127"/>
    </location>
</feature>
<dbReference type="InterPro" id="IPR058627">
    <property type="entry name" value="MdtA-like_C"/>
</dbReference>
<dbReference type="Gene3D" id="1.10.287.470">
    <property type="entry name" value="Helix hairpin bin"/>
    <property type="match status" value="1"/>
</dbReference>
<dbReference type="AlphaFoldDB" id="A0A0B8P1Z7"/>
<dbReference type="Gene3D" id="2.40.50.100">
    <property type="match status" value="1"/>
</dbReference>
<evidence type="ECO:0000256" key="1">
    <source>
        <dbReference type="ARBA" id="ARBA00009477"/>
    </source>
</evidence>
<dbReference type="InterPro" id="IPR006143">
    <property type="entry name" value="RND_pump_MFP"/>
</dbReference>
<name>A0A0B8P1Z7_9VIBR</name>
<reference evidence="4 5" key="2">
    <citation type="submission" date="2015-01" db="EMBL/GenBank/DDBJ databases">
        <authorList>
            <consortium name="NBRP consortium"/>
            <person name="Sawabe T."/>
            <person name="Meirelles P."/>
            <person name="Feng G."/>
            <person name="Sayaka M."/>
            <person name="Hattori M."/>
            <person name="Ohkuma M."/>
        </authorList>
    </citation>
    <scope>NUCLEOTIDE SEQUENCE [LARGE SCALE GENOMIC DNA]</scope>
    <source>
        <strain evidence="4 5">JCM19232</strain>
    </source>
</reference>
<reference evidence="4 5" key="1">
    <citation type="submission" date="2015-01" db="EMBL/GenBank/DDBJ databases">
        <title>Vibrio sp. C5 JCM 19232 whole genome shotgun sequence.</title>
        <authorList>
            <person name="Sawabe T."/>
            <person name="Meirelles P."/>
            <person name="Feng G."/>
            <person name="Sayaka M."/>
            <person name="Hattori M."/>
            <person name="Ohkuma M."/>
        </authorList>
    </citation>
    <scope>NUCLEOTIDE SEQUENCE [LARGE SCALE GENOMIC DNA]</scope>
    <source>
        <strain evidence="4 5">JCM19232</strain>
    </source>
</reference>
<gene>
    <name evidence="4" type="ORF">JCM19232_579</name>
</gene>